<dbReference type="InterPro" id="IPR029057">
    <property type="entry name" value="PRTase-like"/>
</dbReference>
<dbReference type="EC" id="2.4.2.14" evidence="7"/>
<dbReference type="KEGG" id="tle:Tlet_1912"/>
<keyword evidence="7 10" id="KW-0479">Metal-binding</keyword>
<dbReference type="OrthoDB" id="9801213at2"/>
<keyword evidence="7 11" id="KW-0408">Iron</keyword>
<organism evidence="13 14">
    <name type="scientific">Pseudothermotoga lettingae (strain ATCC BAA-301 / DSM 14385 / NBRC 107922 / TMO)</name>
    <name type="common">Thermotoga lettingae</name>
    <dbReference type="NCBI Taxonomy" id="416591"/>
    <lineage>
        <taxon>Bacteria</taxon>
        <taxon>Thermotogati</taxon>
        <taxon>Thermotogota</taxon>
        <taxon>Thermotogae</taxon>
        <taxon>Thermotogales</taxon>
        <taxon>Thermotogaceae</taxon>
        <taxon>Pseudothermotoga</taxon>
    </lineage>
</organism>
<dbReference type="GO" id="GO:0006189">
    <property type="term" value="P:'de novo' IMP biosynthetic process"/>
    <property type="evidence" value="ECO:0007669"/>
    <property type="project" value="UniProtKB-UniRule"/>
</dbReference>
<dbReference type="RefSeq" id="WP_012003942.1">
    <property type="nucleotide sequence ID" value="NC_009828.1"/>
</dbReference>
<dbReference type="SUPFAM" id="SSF56235">
    <property type="entry name" value="N-terminal nucleophile aminohydrolases (Ntn hydrolases)"/>
    <property type="match status" value="1"/>
</dbReference>
<dbReference type="GO" id="GO:0051539">
    <property type="term" value="F:4 iron, 4 sulfur cluster binding"/>
    <property type="evidence" value="ECO:0007669"/>
    <property type="project" value="UniProtKB-KW"/>
</dbReference>
<dbReference type="Proteomes" id="UP000002016">
    <property type="component" value="Chromosome"/>
</dbReference>
<dbReference type="InterPro" id="IPR017932">
    <property type="entry name" value="GATase_2_dom"/>
</dbReference>
<dbReference type="InterPro" id="IPR029055">
    <property type="entry name" value="Ntn_hydrolases_N"/>
</dbReference>
<evidence type="ECO:0000256" key="4">
    <source>
        <dbReference type="ARBA" id="ARBA00022679"/>
    </source>
</evidence>
<reference evidence="13 14" key="2">
    <citation type="journal article" date="2009" name="Proc. Natl. Acad. Sci. U.S.A.">
        <title>On the chimeric nature, thermophilic origin, and phylogenetic placement of the Thermotogales.</title>
        <authorList>
            <person name="Zhaxybayeva O."/>
            <person name="Swithers K.S."/>
            <person name="Lapierre P."/>
            <person name="Fournier G.P."/>
            <person name="Bickhart D.M."/>
            <person name="DeBoy R.T."/>
            <person name="Nelson K.E."/>
            <person name="Nesbo C.L."/>
            <person name="Doolittle W.F."/>
            <person name="Gogarten J.P."/>
            <person name="Noll K.M."/>
        </authorList>
    </citation>
    <scope>NUCLEOTIDE SEQUENCE [LARGE SCALE GENOMIC DNA]</scope>
    <source>
        <strain evidence="14">ATCC BAA-301 / DSM 14385 / NBRC 107922 / TMO</strain>
    </source>
</reference>
<evidence type="ECO:0000256" key="1">
    <source>
        <dbReference type="ARBA" id="ARBA00005209"/>
    </source>
</evidence>
<comment type="similarity">
    <text evidence="2 7 8">In the C-terminal section; belongs to the purine/pyrimidine phosphoribosyltransferase family.</text>
</comment>
<dbReference type="InterPro" id="IPR000836">
    <property type="entry name" value="PRTase_dom"/>
</dbReference>
<dbReference type="Gene3D" id="3.40.50.2020">
    <property type="match status" value="1"/>
</dbReference>
<accession>A8F8I2</accession>
<proteinExistence type="inferred from homology"/>
<dbReference type="GO" id="GO:0004044">
    <property type="term" value="F:amidophosphoribosyltransferase activity"/>
    <property type="evidence" value="ECO:0007669"/>
    <property type="project" value="UniProtKB-UniRule"/>
</dbReference>
<evidence type="ECO:0000256" key="3">
    <source>
        <dbReference type="ARBA" id="ARBA00022676"/>
    </source>
</evidence>
<feature type="binding site" evidence="7 10">
    <location>
        <position position="289"/>
    </location>
    <ligand>
        <name>Mg(2+)</name>
        <dbReference type="ChEBI" id="CHEBI:18420"/>
    </ligand>
</feature>
<gene>
    <name evidence="7" type="primary">purF</name>
    <name evidence="13" type="ordered locus">Tlet_1912</name>
</gene>
<feature type="binding site" evidence="7 10">
    <location>
        <position position="351"/>
    </location>
    <ligand>
        <name>Mg(2+)</name>
        <dbReference type="ChEBI" id="CHEBI:18420"/>
    </ligand>
</feature>
<evidence type="ECO:0000256" key="7">
    <source>
        <dbReference type="HAMAP-Rule" id="MF_01931"/>
    </source>
</evidence>
<evidence type="ECO:0000256" key="5">
    <source>
        <dbReference type="ARBA" id="ARBA00022755"/>
    </source>
</evidence>
<feature type="binding site" evidence="7 11">
    <location>
        <position position="242"/>
    </location>
    <ligand>
        <name>[4Fe-4S] cluster</name>
        <dbReference type="ChEBI" id="CHEBI:49883"/>
    </ligand>
</feature>
<dbReference type="PROSITE" id="PS51278">
    <property type="entry name" value="GATASE_TYPE_2"/>
    <property type="match status" value="1"/>
</dbReference>
<dbReference type="PIRSF" id="PIRSF000485">
    <property type="entry name" value="Amd_phspho_trans"/>
    <property type="match status" value="1"/>
</dbReference>
<dbReference type="PANTHER" id="PTHR11907">
    <property type="entry name" value="AMIDOPHOSPHORIBOSYLTRANSFERASE"/>
    <property type="match status" value="1"/>
</dbReference>
<comment type="catalytic activity">
    <reaction evidence="7 8">
        <text>5-phospho-beta-D-ribosylamine + L-glutamate + diphosphate = 5-phospho-alpha-D-ribose 1-diphosphate + L-glutamine + H2O</text>
        <dbReference type="Rhea" id="RHEA:14905"/>
        <dbReference type="ChEBI" id="CHEBI:15377"/>
        <dbReference type="ChEBI" id="CHEBI:29985"/>
        <dbReference type="ChEBI" id="CHEBI:33019"/>
        <dbReference type="ChEBI" id="CHEBI:58017"/>
        <dbReference type="ChEBI" id="CHEBI:58359"/>
        <dbReference type="ChEBI" id="CHEBI:58681"/>
        <dbReference type="EC" id="2.4.2.14"/>
    </reaction>
</comment>
<comment type="function">
    <text evidence="7">Catalyzes the formation of phosphoribosylamine from phosphoribosylpyrophosphate (PRPP) and glutamine.</text>
</comment>
<evidence type="ECO:0000259" key="12">
    <source>
        <dbReference type="PROSITE" id="PS51278"/>
    </source>
</evidence>
<feature type="binding site" evidence="7 11">
    <location>
        <position position="442"/>
    </location>
    <ligand>
        <name>[4Fe-4S] cluster</name>
        <dbReference type="ChEBI" id="CHEBI:49883"/>
    </ligand>
</feature>
<dbReference type="HOGENOM" id="CLU_022389_3_1_0"/>
<dbReference type="SUPFAM" id="SSF53271">
    <property type="entry name" value="PRTase-like"/>
    <property type="match status" value="1"/>
</dbReference>
<dbReference type="Gene3D" id="3.60.20.10">
    <property type="entry name" value="Glutamine Phosphoribosylpyrophosphate, subunit 1, domain 1"/>
    <property type="match status" value="1"/>
</dbReference>
<dbReference type="UniPathway" id="UPA00074">
    <property type="reaction ID" value="UER00124"/>
</dbReference>
<feature type="binding site" evidence="7 11">
    <location>
        <position position="439"/>
    </location>
    <ligand>
        <name>[4Fe-4S] cluster</name>
        <dbReference type="ChEBI" id="CHEBI:49883"/>
    </ligand>
</feature>
<feature type="binding site" evidence="7 10">
    <location>
        <position position="352"/>
    </location>
    <ligand>
        <name>Mg(2+)</name>
        <dbReference type="ChEBI" id="CHEBI:18420"/>
    </ligand>
</feature>
<dbReference type="InterPro" id="IPR035584">
    <property type="entry name" value="PurF_N"/>
</dbReference>
<keyword evidence="7 11" id="KW-0411">Iron-sulfur</keyword>
<sequence length="463" mass="50550">MPVKEACGLLGIYSSRMDRSIAKTVYYGLFALQHRGQESAGIAVSDLRSIKYHKGLGLVSEVFDEKNLEDLTGKIAVGHVRYSTTGSNSLNNAQPLVVRYHSGELAVVHNGNLINAFEIRQELEKKGFVFHTTTDSEVIAALIAKSGTDLVESAIQLTEKIKGAYSLLIMTKDKLLAVRDPHGFRPLCIGSYNDAYVVASESAALDTIGASFMRDVCPGEIVVFDKSGMSTCNVSVERKSLCIFEFVYFARPDSVIDGVSVYMARWKAGKILSKEHPVDADLVVAVPDSGNVAAIGFSDGTGIPVGMGLIKNRYIGRTFIQPSQRIRNLGVKLKLSVLKELVNGKKIVLVDDSIVRGTTMSQIVNMLKDCGARSVHVRVSSPPVKYSCYFGIDTSSRKELIASSYDIESIRKFVGADSVGYLSIEGLVEAVGMKDRDLCLACFTGNYPLKAPRKGKKYLFEKR</sequence>
<dbReference type="STRING" id="416591.Tlet_1912"/>
<dbReference type="CDD" id="cd06223">
    <property type="entry name" value="PRTases_typeI"/>
    <property type="match status" value="1"/>
</dbReference>
<feature type="active site" description="Nucleophile" evidence="7 9">
    <location>
        <position position="7"/>
    </location>
</feature>
<evidence type="ECO:0000256" key="10">
    <source>
        <dbReference type="PIRSR" id="PIRSR000485-2"/>
    </source>
</evidence>
<dbReference type="MEROPS" id="C44.001"/>
<dbReference type="NCBIfam" id="TIGR01134">
    <property type="entry name" value="purF"/>
    <property type="match status" value="1"/>
</dbReference>
<keyword evidence="3 7" id="KW-0328">Glycosyltransferase</keyword>
<dbReference type="Pfam" id="PF13537">
    <property type="entry name" value="GATase_7"/>
    <property type="match status" value="1"/>
</dbReference>
<keyword evidence="14" id="KW-1185">Reference proteome</keyword>
<keyword evidence="6 7" id="KW-0315">Glutamine amidotransferase</keyword>
<reference evidence="13 14" key="1">
    <citation type="submission" date="2007-08" db="EMBL/GenBank/DDBJ databases">
        <title>Complete sequence of Thermotoga lettingae TMO.</title>
        <authorList>
            <consortium name="US DOE Joint Genome Institute"/>
            <person name="Copeland A."/>
            <person name="Lucas S."/>
            <person name="Lapidus A."/>
            <person name="Barry K."/>
            <person name="Glavina del Rio T."/>
            <person name="Dalin E."/>
            <person name="Tice H."/>
            <person name="Pitluck S."/>
            <person name="Foster B."/>
            <person name="Bruce D."/>
            <person name="Schmutz J."/>
            <person name="Larimer F."/>
            <person name="Land M."/>
            <person name="Hauser L."/>
            <person name="Kyrpides N."/>
            <person name="Mikhailova N."/>
            <person name="Nelson K."/>
            <person name="Gogarten J.P."/>
            <person name="Noll K."/>
            <person name="Richardson P."/>
        </authorList>
    </citation>
    <scope>NUCLEOTIDE SEQUENCE [LARGE SCALE GENOMIC DNA]</scope>
    <source>
        <strain evidence="14">ATCC BAA-301 / DSM 14385 / NBRC 107922 / TMO</strain>
    </source>
</reference>
<dbReference type="HAMAP" id="MF_01931">
    <property type="entry name" value="PurF"/>
    <property type="match status" value="1"/>
</dbReference>
<protein>
    <recommendedName>
        <fullName evidence="7">Amidophosphoribosyltransferase</fullName>
        <shortName evidence="7">ATase</shortName>
        <ecNumber evidence="7">2.4.2.14</ecNumber>
    </recommendedName>
    <alternativeName>
        <fullName evidence="7">Glutamine phosphoribosylpyrophosphate amidotransferase</fullName>
        <shortName evidence="7">GPATase</shortName>
    </alternativeName>
</protein>
<dbReference type="eggNOG" id="COG0034">
    <property type="taxonomic scope" value="Bacteria"/>
</dbReference>
<name>A8F8I2_PSELT</name>
<evidence type="ECO:0000256" key="11">
    <source>
        <dbReference type="PIRSR" id="PIRSR000485-3"/>
    </source>
</evidence>
<keyword evidence="5 7" id="KW-0658">Purine biosynthesis</keyword>
<dbReference type="InterPro" id="IPR005854">
    <property type="entry name" value="PurF"/>
</dbReference>
<dbReference type="GO" id="GO:0000287">
    <property type="term" value="F:magnesium ion binding"/>
    <property type="evidence" value="ECO:0007669"/>
    <property type="project" value="UniProtKB-UniRule"/>
</dbReference>
<evidence type="ECO:0000256" key="6">
    <source>
        <dbReference type="ARBA" id="ARBA00022962"/>
    </source>
</evidence>
<evidence type="ECO:0000256" key="8">
    <source>
        <dbReference type="PIRNR" id="PIRNR000485"/>
    </source>
</evidence>
<evidence type="ECO:0000256" key="2">
    <source>
        <dbReference type="ARBA" id="ARBA00010138"/>
    </source>
</evidence>
<dbReference type="CDD" id="cd00715">
    <property type="entry name" value="GPATase_N"/>
    <property type="match status" value="1"/>
</dbReference>
<comment type="cofactor">
    <cofactor evidence="7 11">
        <name>[4Fe-4S] cluster</name>
        <dbReference type="ChEBI" id="CHEBI:49883"/>
    </cofactor>
    <text evidence="7 11">Binds 1 [4Fe-4S] cluster per subunit.</text>
</comment>
<feature type="binding site" evidence="7 11">
    <location>
        <position position="388"/>
    </location>
    <ligand>
        <name>[4Fe-4S] cluster</name>
        <dbReference type="ChEBI" id="CHEBI:49883"/>
    </ligand>
</feature>
<evidence type="ECO:0000313" key="14">
    <source>
        <dbReference type="Proteomes" id="UP000002016"/>
    </source>
</evidence>
<dbReference type="GO" id="GO:0009113">
    <property type="term" value="P:purine nucleobase biosynthetic process"/>
    <property type="evidence" value="ECO:0007669"/>
    <property type="project" value="UniProtKB-UniRule"/>
</dbReference>
<comment type="pathway">
    <text evidence="1 7 8">Purine metabolism; IMP biosynthesis via de novo pathway; N(1)-(5-phospho-D-ribosyl)glycinamide from 5-phospho-alpha-D-ribose 1-diphosphate: step 1/2.</text>
</comment>
<keyword evidence="4 7" id="KW-0808">Transferase</keyword>
<dbReference type="EMBL" id="CP000812">
    <property type="protein sequence ID" value="ABV34466.1"/>
    <property type="molecule type" value="Genomic_DNA"/>
</dbReference>
<evidence type="ECO:0000313" key="13">
    <source>
        <dbReference type="EMBL" id="ABV34466.1"/>
    </source>
</evidence>
<evidence type="ECO:0000256" key="9">
    <source>
        <dbReference type="PIRSR" id="PIRSR000485-1"/>
    </source>
</evidence>
<comment type="cofactor">
    <cofactor evidence="7 10">
        <name>Mg(2+)</name>
        <dbReference type="ChEBI" id="CHEBI:18420"/>
    </cofactor>
    <text evidence="7 10">Binds 1 Mg(2+) ion per subunit.</text>
</comment>
<dbReference type="Pfam" id="PF00156">
    <property type="entry name" value="Pribosyltran"/>
    <property type="match status" value="1"/>
</dbReference>
<keyword evidence="7" id="KW-0004">4Fe-4S</keyword>
<feature type="domain" description="Glutamine amidotransferase type-2" evidence="12">
    <location>
        <begin position="7"/>
        <end position="227"/>
    </location>
</feature>
<keyword evidence="7 10" id="KW-0460">Magnesium</keyword>
<dbReference type="AlphaFoldDB" id="A8F8I2"/>